<evidence type="ECO:0000256" key="10">
    <source>
        <dbReference type="ARBA" id="ARBA00023015"/>
    </source>
</evidence>
<dbReference type="EC" id="3.1.1.-" evidence="14"/>
<evidence type="ECO:0000256" key="2">
    <source>
        <dbReference type="ARBA" id="ARBA00005964"/>
    </source>
</evidence>
<dbReference type="Gene3D" id="1.10.472.170">
    <property type="match status" value="1"/>
</dbReference>
<dbReference type="FunFam" id="1.10.472.10:FF:000019">
    <property type="entry name" value="transcription initiation factor IIB"/>
    <property type="match status" value="1"/>
</dbReference>
<evidence type="ECO:0000256" key="6">
    <source>
        <dbReference type="ARBA" id="ARBA00022737"/>
    </source>
</evidence>
<dbReference type="GO" id="GO:0005634">
    <property type="term" value="C:nucleus"/>
    <property type="evidence" value="ECO:0007669"/>
    <property type="project" value="UniProtKB-SubCell"/>
</dbReference>
<keyword evidence="5" id="KW-0479">Metal-binding</keyword>
<dbReference type="PROSITE" id="PS00782">
    <property type="entry name" value="TFIIB"/>
    <property type="match status" value="2"/>
</dbReference>
<dbReference type="SUPFAM" id="SSF47954">
    <property type="entry name" value="Cyclin-like"/>
    <property type="match status" value="2"/>
</dbReference>
<evidence type="ECO:0000256" key="14">
    <source>
        <dbReference type="RuleBase" id="RU361235"/>
    </source>
</evidence>
<keyword evidence="12" id="KW-0539">Nucleus</keyword>
<evidence type="ECO:0000256" key="9">
    <source>
        <dbReference type="ARBA" id="ARBA00022833"/>
    </source>
</evidence>
<dbReference type="InterPro" id="IPR013137">
    <property type="entry name" value="Znf_TFIIB"/>
</dbReference>
<dbReference type="PROSITE" id="PS00122">
    <property type="entry name" value="CARBOXYLESTERASE_B_1"/>
    <property type="match status" value="1"/>
</dbReference>
<reference evidence="17 18" key="1">
    <citation type="submission" date="2024-10" db="EMBL/GenBank/DDBJ databases">
        <authorList>
            <person name="Kim D."/>
        </authorList>
    </citation>
    <scope>NUCLEOTIDE SEQUENCE [LARGE SCALE GENOMIC DNA]</scope>
    <source>
        <strain evidence="17">BH-2024</strain>
    </source>
</reference>
<keyword evidence="9" id="KW-0862">Zinc</keyword>
<dbReference type="FunFam" id="1.10.472.170:FF:000001">
    <property type="entry name" value="Transcription initiation factor IIB"/>
    <property type="match status" value="1"/>
</dbReference>
<keyword evidence="7 13" id="KW-0863">Zinc-finger</keyword>
<dbReference type="CDD" id="cd20551">
    <property type="entry name" value="CYCLIN_TFIIB_rpt1"/>
    <property type="match status" value="1"/>
</dbReference>
<keyword evidence="11" id="KW-0804">Transcription</keyword>
<dbReference type="InterPro" id="IPR002018">
    <property type="entry name" value="CarbesteraseB"/>
</dbReference>
<protein>
    <recommendedName>
        <fullName evidence="14">Carboxylic ester hydrolase</fullName>
        <ecNumber evidence="14">3.1.1.-</ecNumber>
    </recommendedName>
</protein>
<dbReference type="SMART" id="SM00385">
    <property type="entry name" value="CYCLIN"/>
    <property type="match status" value="2"/>
</dbReference>
<comment type="caution">
    <text evidence="17">The sequence shown here is derived from an EMBL/GenBank/DDBJ whole genome shotgun (WGS) entry which is preliminary data.</text>
</comment>
<accession>A0ABD2MBQ5</accession>
<dbReference type="InterPro" id="IPR019826">
    <property type="entry name" value="Carboxylesterase_B_AS"/>
</dbReference>
<dbReference type="GO" id="GO:0010467">
    <property type="term" value="P:gene expression"/>
    <property type="evidence" value="ECO:0007669"/>
    <property type="project" value="UniProtKB-ARBA"/>
</dbReference>
<dbReference type="SUPFAM" id="SSF53474">
    <property type="entry name" value="alpha/beta-Hydrolases"/>
    <property type="match status" value="1"/>
</dbReference>
<feature type="region of interest" description="Disordered" evidence="15">
    <location>
        <begin position="45"/>
        <end position="64"/>
    </location>
</feature>
<keyword evidence="4" id="KW-0719">Serine esterase</keyword>
<dbReference type="InterPro" id="IPR000812">
    <property type="entry name" value="TFIIB"/>
</dbReference>
<feature type="domain" description="TFIIB-type" evidence="16">
    <location>
        <begin position="1"/>
        <end position="32"/>
    </location>
</feature>
<dbReference type="Proteomes" id="UP001620626">
    <property type="component" value="Unassembled WGS sequence"/>
</dbReference>
<dbReference type="Pfam" id="PF08271">
    <property type="entry name" value="Zn_Ribbon_TF"/>
    <property type="match status" value="1"/>
</dbReference>
<dbReference type="EMBL" id="JBICBT010000056">
    <property type="protein sequence ID" value="KAL3124936.1"/>
    <property type="molecule type" value="Genomic_DNA"/>
</dbReference>
<keyword evidence="6" id="KW-0677">Repeat</keyword>
<dbReference type="PANTHER" id="PTHR11618">
    <property type="entry name" value="TRANSCRIPTION INITIATION FACTOR IIB-RELATED"/>
    <property type="match status" value="1"/>
</dbReference>
<dbReference type="Pfam" id="PF00382">
    <property type="entry name" value="TFIIB"/>
    <property type="match status" value="2"/>
</dbReference>
<organism evidence="17 18">
    <name type="scientific">Heterodera trifolii</name>
    <dbReference type="NCBI Taxonomy" id="157864"/>
    <lineage>
        <taxon>Eukaryota</taxon>
        <taxon>Metazoa</taxon>
        <taxon>Ecdysozoa</taxon>
        <taxon>Nematoda</taxon>
        <taxon>Chromadorea</taxon>
        <taxon>Rhabditida</taxon>
        <taxon>Tylenchina</taxon>
        <taxon>Tylenchomorpha</taxon>
        <taxon>Tylenchoidea</taxon>
        <taxon>Heteroderidae</taxon>
        <taxon>Heteroderinae</taxon>
        <taxon>Heterodera</taxon>
    </lineage>
</organism>
<comment type="similarity">
    <text evidence="3">Belongs to the TFIIB family.</text>
</comment>
<dbReference type="GO" id="GO:0008270">
    <property type="term" value="F:zinc ion binding"/>
    <property type="evidence" value="ECO:0007669"/>
    <property type="project" value="UniProtKB-KW"/>
</dbReference>
<dbReference type="CDD" id="cd20552">
    <property type="entry name" value="CYCLIN_TFIIB_rpt2"/>
    <property type="match status" value="1"/>
</dbReference>
<comment type="subcellular location">
    <subcellularLocation>
        <location evidence="1">Nucleus</location>
    </subcellularLocation>
</comment>
<evidence type="ECO:0000256" key="3">
    <source>
        <dbReference type="ARBA" id="ARBA00010857"/>
    </source>
</evidence>
<evidence type="ECO:0000256" key="15">
    <source>
        <dbReference type="SAM" id="MobiDB-lite"/>
    </source>
</evidence>
<keyword evidence="18" id="KW-1185">Reference proteome</keyword>
<dbReference type="PRINTS" id="PR00685">
    <property type="entry name" value="TIFACTORIIB"/>
</dbReference>
<dbReference type="InterPro" id="IPR023486">
    <property type="entry name" value="TFIIB_CS"/>
</dbReference>
<evidence type="ECO:0000313" key="17">
    <source>
        <dbReference type="EMBL" id="KAL3124936.1"/>
    </source>
</evidence>
<dbReference type="Gene3D" id="3.40.50.1820">
    <property type="entry name" value="alpha/beta hydrolase"/>
    <property type="match status" value="2"/>
</dbReference>
<evidence type="ECO:0000256" key="12">
    <source>
        <dbReference type="ARBA" id="ARBA00023242"/>
    </source>
</evidence>
<evidence type="ECO:0000256" key="5">
    <source>
        <dbReference type="ARBA" id="ARBA00022723"/>
    </source>
</evidence>
<keyword evidence="8 14" id="KW-0378">Hydrolase</keyword>
<dbReference type="InterPro" id="IPR029058">
    <property type="entry name" value="AB_hydrolase_fold"/>
</dbReference>
<name>A0ABD2MBQ5_9BILA</name>
<evidence type="ECO:0000256" key="7">
    <source>
        <dbReference type="ARBA" id="ARBA00022771"/>
    </source>
</evidence>
<evidence type="ECO:0000256" key="11">
    <source>
        <dbReference type="ARBA" id="ARBA00023163"/>
    </source>
</evidence>
<dbReference type="InterPro" id="IPR013763">
    <property type="entry name" value="Cyclin-like_dom"/>
</dbReference>
<dbReference type="SUPFAM" id="SSF57783">
    <property type="entry name" value="Zinc beta-ribbon"/>
    <property type="match status" value="1"/>
</dbReference>
<evidence type="ECO:0000256" key="8">
    <source>
        <dbReference type="ARBA" id="ARBA00022801"/>
    </source>
</evidence>
<comment type="similarity">
    <text evidence="2 14">Belongs to the type-B carboxylesterase/lipase family.</text>
</comment>
<proteinExistence type="inferred from homology"/>
<dbReference type="Gene3D" id="1.10.472.10">
    <property type="entry name" value="Cyclin-like"/>
    <property type="match status" value="1"/>
</dbReference>
<sequence length="591" mass="64526">MNIVCPSHPEADLVEDARAGDLICTRCGLVVGERLIDVGTEWRSFSNESSGKDPSRVGAPENPLLSGSDLSTSIAVSFGSDSDRALANAQRKLLSSTDRQMTQAMMVIREMSEKINLTRTIQDRAAKLYKEVLESKALRGKNNEAQAAACLYIACRQEGVPRTFKEICAVSKVSKKEIGRCFKLIQKTMETNLDHITSADFMSRFCGNLSLPYPVQVAATRIAKKSVEHDLVAGRSPISIAAAAIYMASQASNDKRTAKEIGEIAGAAEVTVRQTYRLLLPKALELFPPDFRFETPIDHSGFVRGRKVPTSFATDGGSVFLFAAIPYARSPSAELHFSAPQPPNRQFHEQAGFPTDDPSLSPMDEDCLLVNVFVSERCLRGAMPFSNTFSAANLCGNFNSLGSEVILVTFVFGGDPKRVTLAGQSSGSVATQILMVLPRTNVLFHQTHFDEWVIGSKWGKAVGAMPKVLRCLRALPARRLSAALPPLGRQSLLFHGLSLEISPHGIINDTLVNLMSRYRGKHSVLTGTVSKEFLDGAVLLSPRTGRVDKVRLALYCRRLLCQLNYENGTEGIVRISQRVPMPSPCPLAPFP</sequence>
<evidence type="ECO:0000256" key="1">
    <source>
        <dbReference type="ARBA" id="ARBA00004123"/>
    </source>
</evidence>
<dbReference type="PANTHER" id="PTHR11618:SF13">
    <property type="entry name" value="TRANSCRIPTION INITIATION FACTOR IIB"/>
    <property type="match status" value="1"/>
</dbReference>
<dbReference type="InterPro" id="IPR036915">
    <property type="entry name" value="Cyclin-like_sf"/>
</dbReference>
<dbReference type="GO" id="GO:0052689">
    <property type="term" value="F:carboxylic ester hydrolase activity"/>
    <property type="evidence" value="ECO:0007669"/>
    <property type="project" value="UniProtKB-KW"/>
</dbReference>
<evidence type="ECO:0000256" key="4">
    <source>
        <dbReference type="ARBA" id="ARBA00022487"/>
    </source>
</evidence>
<gene>
    <name evidence="17" type="ORF">niasHT_001829</name>
</gene>
<dbReference type="AlphaFoldDB" id="A0ABD2MBQ5"/>
<dbReference type="InterPro" id="IPR013150">
    <property type="entry name" value="TFIIB_cyclin"/>
</dbReference>
<keyword evidence="10" id="KW-0805">Transcription regulation</keyword>
<evidence type="ECO:0000256" key="13">
    <source>
        <dbReference type="PROSITE-ProRule" id="PRU00469"/>
    </source>
</evidence>
<dbReference type="PROSITE" id="PS51134">
    <property type="entry name" value="ZF_TFIIB"/>
    <property type="match status" value="1"/>
</dbReference>
<evidence type="ECO:0000259" key="16">
    <source>
        <dbReference type="PROSITE" id="PS51134"/>
    </source>
</evidence>
<dbReference type="FunFam" id="1.10.472.10:FF:000008">
    <property type="entry name" value="Transcription initiation factor IIB"/>
    <property type="match status" value="1"/>
</dbReference>
<dbReference type="Pfam" id="PF00135">
    <property type="entry name" value="COesterase"/>
    <property type="match status" value="2"/>
</dbReference>
<evidence type="ECO:0000313" key="18">
    <source>
        <dbReference type="Proteomes" id="UP001620626"/>
    </source>
</evidence>